<dbReference type="Pfam" id="PF13374">
    <property type="entry name" value="TPR_10"/>
    <property type="match status" value="4"/>
</dbReference>
<dbReference type="PANTHER" id="PTHR19959:SF119">
    <property type="entry name" value="FUNGAL LIPASE-LIKE DOMAIN-CONTAINING PROTEIN"/>
    <property type="match status" value="1"/>
</dbReference>
<dbReference type="eggNOG" id="KOG1215">
    <property type="taxonomic scope" value="Eukaryota"/>
</dbReference>
<dbReference type="SMART" id="SM00192">
    <property type="entry name" value="LDLa"/>
    <property type="match status" value="6"/>
</dbReference>
<dbReference type="PRINTS" id="PR00261">
    <property type="entry name" value="LDLRECEPTOR"/>
</dbReference>
<feature type="repeat" description="TPR" evidence="3">
    <location>
        <begin position="1809"/>
        <end position="1842"/>
    </location>
</feature>
<dbReference type="InterPro" id="IPR011990">
    <property type="entry name" value="TPR-like_helical_dom_sf"/>
</dbReference>
<feature type="repeat" description="TPR" evidence="3">
    <location>
        <begin position="1451"/>
        <end position="1484"/>
    </location>
</feature>
<feature type="disulfide bond" evidence="2">
    <location>
        <begin position="2410"/>
        <end position="2425"/>
    </location>
</feature>
<dbReference type="eggNOG" id="KOG0548">
    <property type="taxonomic scope" value="Eukaryota"/>
</dbReference>
<feature type="repeat" description="TPR" evidence="3">
    <location>
        <begin position="1765"/>
        <end position="1798"/>
    </location>
</feature>
<dbReference type="Gene3D" id="4.10.400.10">
    <property type="entry name" value="Low-density Lipoprotein Receptor"/>
    <property type="match status" value="3"/>
</dbReference>
<dbReference type="InterPro" id="IPR006624">
    <property type="entry name" value="Beta-propeller_rpt_TECPR"/>
</dbReference>
<gene>
    <name evidence="6" type="ORF">BRAFLDRAFT_88408</name>
</gene>
<dbReference type="Gene3D" id="1.25.40.10">
    <property type="entry name" value="Tetratricopeptide repeat domain"/>
    <property type="match status" value="5"/>
</dbReference>
<dbReference type="SUPFAM" id="SSF56436">
    <property type="entry name" value="C-type lectin-like"/>
    <property type="match status" value="2"/>
</dbReference>
<protein>
    <recommendedName>
        <fullName evidence="7">Protein-PII uridylyltransferase N-terminal domain-containing protein</fullName>
    </recommendedName>
</protein>
<dbReference type="Pfam" id="PF00059">
    <property type="entry name" value="Lectin_C"/>
    <property type="match status" value="1"/>
</dbReference>
<dbReference type="PROSITE" id="PS50293">
    <property type="entry name" value="TPR_REGION"/>
    <property type="match status" value="2"/>
</dbReference>
<dbReference type="FunFam" id="2.60.120.290:FF:000076">
    <property type="entry name" value="Complement C1r subcomponent like"/>
    <property type="match status" value="1"/>
</dbReference>
<feature type="domain" description="CUB" evidence="4">
    <location>
        <begin position="2859"/>
        <end position="2973"/>
    </location>
</feature>
<dbReference type="InterPro" id="IPR006597">
    <property type="entry name" value="Sel1-like"/>
</dbReference>
<feature type="repeat" description="TPR" evidence="3">
    <location>
        <begin position="1407"/>
        <end position="1440"/>
    </location>
</feature>
<evidence type="ECO:0000256" key="3">
    <source>
        <dbReference type="PROSITE-ProRule" id="PRU00339"/>
    </source>
</evidence>
<dbReference type="InterPro" id="IPR000859">
    <property type="entry name" value="CUB_dom"/>
</dbReference>
<dbReference type="FunFam" id="2.60.120.290:FF:000070">
    <property type="entry name" value="Suppression of tumorigenicity 14b"/>
    <property type="match status" value="1"/>
</dbReference>
<dbReference type="SMART" id="SM00671">
    <property type="entry name" value="SEL1"/>
    <property type="match status" value="11"/>
</dbReference>
<proteinExistence type="predicted"/>
<evidence type="ECO:0000256" key="2">
    <source>
        <dbReference type="PROSITE-ProRule" id="PRU00124"/>
    </source>
</evidence>
<dbReference type="InterPro" id="IPR016186">
    <property type="entry name" value="C-type_lectin-like/link_sf"/>
</dbReference>
<sequence length="3083" mass="347912">MLRVCEKLREADAKGRRYGLARAETEYLRALVDAMADMDRLAEVELLKSLGDVNLEKGRLGKNVGKFNMALALYMAALVRCDHRDQGEGIEHRYEYTEKLLQGVSSKGSLGKTAKEQPTEDNETVTPAKVARKFRDLDKKRAAGCNTDSVLVGYAQLMVEEIVNDNNTLETEAIKSLGDVYLKRGTETTDTRDLTRASALYNKALARCHNVQGTVVLVHRLLYTAKIRQVITTRSIKRSARTERQQGAGGREYEEHLHAGCRALQTGDLDTAEQSFATALKLVHMHVNDQHGRKEAEPLHKLGEVYLKRGIQSKDGGDFTKAAALCNAALFRARPEDRKGIKQTILETSIKQTILETSKLFCEHVLGIENVADIDNTDRHRYIVKRHRKHVEKEMRQIEQEIDPYSLDDDDPNVREVEIKRAEAVKNLFKELIQQRQTFIADLVNECIKLMGSPPCKYAMIGLGSQATGLVTPYSDLEFAILIEEETESNVEYFRNLTHFLHLKVINLGETILPFMGIKSLNDFYSDDPLDSWFYDSVTPRGFSFDGAMPHASKTPLGRGATLELIHTPSEMIRIMQDDLTFHLKKGYHLTSVLGNVSLITGEQELVHAFSNLWTQILQSSNGRISLIQAVTIIGENYRMFKSEAPRSSILDVKKDMYRFSTIAVSCWALHYDIQPTTIWETIHKMQESGVISSENAHHLMVLVSISAELRLRTYMHNRGQVENMSALLHMNVYTEQLQEGSRALQTGDLDKAENKFADALKAVHVKDSNPNEYSKEAKPLLRLSDVYLEKGRRSKDGSDFTKAAALCNAALVRARPEDREGIKQTILRTSKLFLEHVLGIEQATDVGDPEKHKSTLRESRKHVEEEIKQIDQVVDSHNLDGDDSKKIEVEKRRVESIITLFQRIVRQRKKFITELVDECIVIMGPPPCKYAMIGLGSQATGLVTPYSDLEFAILIEEETESNVEYFRNLTHYLHLKVINLGETILPAMAIESLSWFYDSVTPRGFAFDGAMPHACKTPLGRGTTFELIHTPSEMIRLMHDDVKKHIKKGYHLASILGNVCLITGEQELVDAHISLWTQLVQSSNEKISEIQAESIMTEEANIQTFKLETPTESLQNVKKEIYRFSTLAVSCWALLHNIQPTTIWETIQNMHKKEVIDSENAHHLMVLVSISAKLRLRTYMNNRGQVENMSVLLSMSANRESEEKMMKDLTRYYYTAIPLKALFSKLAKNKLTEVGPPNLFDDSSTSQTQIQRSLCESISSLLVIHDNTDLEGELRKVFYISNTKQLMRYHYTARPLKAFISQLTTILAPTKEPSILFDPSPKLQAKEYASMYDFEKAILWAEMAIKNELSKHGVGTAHPDIAASLNNLGTACSNIGDHRKAVSYYEQSLQMKRIIYGEGTTHPDIAGPLNNLGIAWSNLGDYRKAVSYYEQSLHMKRSIYGKDSAHSNIATSLNNLGNAWSNVGDHRKAVSYHEQALQMKRSIHGENTAHPDIAASLNNLGNAWSNLGDHRKAVSYHEQALQMKRSIYGEDTAHPDIASSLNNLGNAWSNLGDHRKAVSYHEQSLQMKRSIYGEDTAHPDIASSFNNLGNAWSNLGDHRKAVSYYEQALQMKRSIYGEDTAHPDIASSLNNLGGAWSNVGDHRKAVSYHEQALQMKRSIHGENTAHPGIAASLNNLGNAWSNLGDHRKAVSYHEQSLQMKRSIYGEDTAHPDIASSFNNLGNAWSNLGDHRKAVSYYEQALQMRGLSMMMRTIYGENTAHPEIARSLNNLGAAWTNLGDHRKAVSYYEQSLQMNLGIYGEDTAHPDIGGSLNDLGEAWRNLGDHKKAVSYFEQAVQIYRSIYGEETEHYEIASALNNLAFCWGRLGDRGKSRSYIEQGLQMMRSICNFYQTFCGWGPPPVYVSMAQVLEIYFRSDEIESGAGFKFRYYQQDKSEDDRQGYQRINHLSGDSGTFSSMNFPYRYHDHVYQQWNITVETHKAVKLTFLEFDVHYDARDADCSTDYVAVDDPYAQRRRYLCGACVTSSRTSTEHSLYVIFVTDSLIRGAGFSARYEADRLLQMFLLLCLIGCGSGTGSNGSASVPPPIRDSETAGLRWQSVHIDLVRNYLFNFEKQPFLSYWPREIDWIQAGKNFVWVIGTYYEYIHGDTIVRKGISSETPEGKTWEKVQASFMAEISVSSRTGQLWAVEWGGRVRRSTVYCEISVKTDWEIIPGCLWSVSVGPAGVWGADLKNGDVYHRVGTYLNETSPGEEWVHVPGINLRQVAVGDGIVWGVDFDNRVFANVLPTPVGKDVCQVGLRGQSRCYAVLKENRLCAEDEIICPHSGKCIPECSVCDGVVDCGDDDDSDERNCWFAGCPEKHRRVCTGDAGCYSASRVCDGERNCREDKEDERDCFDFVQCRDLKGCVKITKVCDGRSDCSDDSDEIRCDDLCESIGYWPCRSSLPPFPKCISRQERCDGLLDCPDYSDEMGCGYCGYYWIPVFDIRPHTSRQYVDKIAVMHAGCIHIDDVCDGEIDYQYHSGVHDETDCTQGSCTAVWETMGAYVAEMLVDYNYPYARERQSVAWVEHVRKPTMSTACMDTMQEYGTYKQISIAQYCDGEEDCRTGADESPRKCAMFTDRIPCIRSNRFVSRNNICDGISDCEDASDEDACIAVQARVVRLTPESWLDRTTWEVGLLGCPVKEDRVKEASCGKGWTMFEERCYQKFPSPLVWWAAERYCQALGGHLASVNTPQENDFLRDNIVNGWIGMKLGAVLIKKERQKIANFTWSDGSPAGDAFKLQERDIPFDAFQEYILRLNDPFCAFLENHDPSAYRGDGCKTAVDHIYTDSAEADKEELDVYIPDMTVCDDCMARETSCGYIVCGNPDQYRCGLIYSPGYPTDFPSSVICLWTIDGPRGSYVTLLLLDVDLPCSSRVLQVRDRFLTVGWNTIHGLCRGEGEQKRYVSSSNEMRLVMLATSHNTDFGNSRGFMATFNFSTFSASRQVEGIPDDAGLYDVYHERQTGRHMDRTFVWTDGAPVTYTDWSPMDVRTGFPQPDGAKINFCVAIVMKNVWGTDQWYDVACDDRATRSFICKRAARRVTRPGDNG</sequence>
<evidence type="ECO:0000313" key="6">
    <source>
        <dbReference type="EMBL" id="EEN67202.1"/>
    </source>
</evidence>
<feature type="disulfide bond" evidence="2">
    <location>
        <begin position="2391"/>
        <end position="2403"/>
    </location>
</feature>
<feature type="repeat" description="TPR" evidence="3">
    <location>
        <begin position="1627"/>
        <end position="1660"/>
    </location>
</feature>
<reference evidence="6" key="1">
    <citation type="journal article" date="2008" name="Nature">
        <title>The amphioxus genome and the evolution of the chordate karyotype.</title>
        <authorList>
            <consortium name="US DOE Joint Genome Institute (JGI-PGF)"/>
            <person name="Putnam N.H."/>
            <person name="Butts T."/>
            <person name="Ferrier D.E.K."/>
            <person name="Furlong R.F."/>
            <person name="Hellsten U."/>
            <person name="Kawashima T."/>
            <person name="Robinson-Rechavi M."/>
            <person name="Shoguchi E."/>
            <person name="Terry A."/>
            <person name="Yu J.-K."/>
            <person name="Benito-Gutierrez E.L."/>
            <person name="Dubchak I."/>
            <person name="Garcia-Fernandez J."/>
            <person name="Gibson-Brown J.J."/>
            <person name="Grigoriev I.V."/>
            <person name="Horton A.C."/>
            <person name="de Jong P.J."/>
            <person name="Jurka J."/>
            <person name="Kapitonov V.V."/>
            <person name="Kohara Y."/>
            <person name="Kuroki Y."/>
            <person name="Lindquist E."/>
            <person name="Lucas S."/>
            <person name="Osoegawa K."/>
            <person name="Pennacchio L.A."/>
            <person name="Salamov A.A."/>
            <person name="Satou Y."/>
            <person name="Sauka-Spengler T."/>
            <person name="Schmutz J."/>
            <person name="Shin-I T."/>
            <person name="Toyoda A."/>
            <person name="Bronner-Fraser M."/>
            <person name="Fujiyama A."/>
            <person name="Holland L.Z."/>
            <person name="Holland P.W.H."/>
            <person name="Satoh N."/>
            <person name="Rokhsar D.S."/>
        </authorList>
    </citation>
    <scope>NUCLEOTIDE SEQUENCE [LARGE SCALE GENOMIC DNA]</scope>
    <source>
        <strain evidence="6">S238N-H82</strain>
        <tissue evidence="6">Testes</tissue>
    </source>
</reference>
<dbReference type="PANTHER" id="PTHR19959">
    <property type="entry name" value="KINESIN LIGHT CHAIN"/>
    <property type="match status" value="1"/>
</dbReference>
<evidence type="ECO:0000256" key="1">
    <source>
        <dbReference type="ARBA" id="ARBA00023157"/>
    </source>
</evidence>
<dbReference type="Pfam" id="PF00431">
    <property type="entry name" value="CUB"/>
    <property type="match status" value="2"/>
</dbReference>
<dbReference type="InterPro" id="IPR036055">
    <property type="entry name" value="LDL_receptor-like_sf"/>
</dbReference>
<dbReference type="Pfam" id="PF13424">
    <property type="entry name" value="TPR_12"/>
    <property type="match status" value="4"/>
</dbReference>
<feature type="domain" description="CUB" evidence="4">
    <location>
        <begin position="1943"/>
        <end position="2055"/>
    </location>
</feature>
<feature type="repeat" description="TPR" evidence="3">
    <location>
        <begin position="1539"/>
        <end position="1572"/>
    </location>
</feature>
<dbReference type="Gene3D" id="2.60.120.290">
    <property type="entry name" value="Spermadhesin, CUB domain"/>
    <property type="match status" value="2"/>
</dbReference>
<dbReference type="SUPFAM" id="SSF57424">
    <property type="entry name" value="LDL receptor-like module"/>
    <property type="match status" value="3"/>
</dbReference>
<accession>C3XWU2</accession>
<organism>
    <name type="scientific">Branchiostoma floridae</name>
    <name type="common">Florida lancelet</name>
    <name type="synonym">Amphioxus</name>
    <dbReference type="NCBI Taxonomy" id="7739"/>
    <lineage>
        <taxon>Eukaryota</taxon>
        <taxon>Metazoa</taxon>
        <taxon>Chordata</taxon>
        <taxon>Cephalochordata</taxon>
        <taxon>Leptocardii</taxon>
        <taxon>Amphioxiformes</taxon>
        <taxon>Branchiostomatidae</taxon>
        <taxon>Branchiostoma</taxon>
    </lineage>
</organism>
<dbReference type="PROSITE" id="PS01180">
    <property type="entry name" value="CUB"/>
    <property type="match status" value="2"/>
</dbReference>
<dbReference type="SMART" id="SM00042">
    <property type="entry name" value="CUB"/>
    <property type="match status" value="2"/>
</dbReference>
<evidence type="ECO:0000259" key="5">
    <source>
        <dbReference type="PROSITE" id="PS50041"/>
    </source>
</evidence>
<comment type="caution">
    <text evidence="2">Lacks conserved residue(s) required for the propagation of feature annotation.</text>
</comment>
<feature type="repeat" description="TPR" evidence="3">
    <location>
        <begin position="1671"/>
        <end position="1704"/>
    </location>
</feature>
<feature type="disulfide bond" evidence="2">
    <location>
        <begin position="2454"/>
        <end position="2469"/>
    </location>
</feature>
<evidence type="ECO:0000259" key="4">
    <source>
        <dbReference type="PROSITE" id="PS01180"/>
    </source>
</evidence>
<feature type="disulfide bond" evidence="2">
    <location>
        <begin position="2633"/>
        <end position="2648"/>
    </location>
</feature>
<dbReference type="InterPro" id="IPR002172">
    <property type="entry name" value="LDrepeatLR_classA_rpt"/>
</dbReference>
<feature type="domain" description="C-type lectin" evidence="5">
    <location>
        <begin position="2695"/>
        <end position="2815"/>
    </location>
</feature>
<dbReference type="PROSITE" id="PS50068">
    <property type="entry name" value="LDLRA_2"/>
    <property type="match status" value="4"/>
</dbReference>
<dbReference type="InParanoid" id="C3XWU2"/>
<dbReference type="InterPro" id="IPR016187">
    <property type="entry name" value="CTDL_fold"/>
</dbReference>
<keyword evidence="1 2" id="KW-1015">Disulfide bond</keyword>
<dbReference type="PROSITE" id="PS50041">
    <property type="entry name" value="C_TYPE_LECTIN_2"/>
    <property type="match status" value="2"/>
</dbReference>
<dbReference type="Gene3D" id="3.10.100.10">
    <property type="entry name" value="Mannose-Binding Protein A, subunit A"/>
    <property type="match status" value="2"/>
</dbReference>
<dbReference type="InterPro" id="IPR001304">
    <property type="entry name" value="C-type_lectin-like"/>
</dbReference>
<dbReference type="PROSITE" id="PS50005">
    <property type="entry name" value="TPR"/>
    <property type="match status" value="10"/>
</dbReference>
<dbReference type="CDD" id="cd00037">
    <property type="entry name" value="CLECT"/>
    <property type="match status" value="1"/>
</dbReference>
<feature type="repeat" description="TPR" evidence="3">
    <location>
        <begin position="1495"/>
        <end position="1528"/>
    </location>
</feature>
<dbReference type="SMART" id="SM00706">
    <property type="entry name" value="TECPR"/>
    <property type="match status" value="3"/>
</dbReference>
<dbReference type="SMART" id="SM00034">
    <property type="entry name" value="CLECT"/>
    <property type="match status" value="2"/>
</dbReference>
<feature type="repeat" description="TPR" evidence="3">
    <location>
        <begin position="1715"/>
        <end position="1748"/>
    </location>
</feature>
<keyword evidence="3" id="KW-0802">TPR repeat</keyword>
<dbReference type="InterPro" id="IPR035914">
    <property type="entry name" value="Sperma_CUB_dom_sf"/>
</dbReference>
<dbReference type="CDD" id="cd00112">
    <property type="entry name" value="LDLa"/>
    <property type="match status" value="3"/>
</dbReference>
<dbReference type="Pfam" id="PF19193">
    <property type="entry name" value="Tectonin"/>
    <property type="match status" value="1"/>
</dbReference>
<feature type="repeat" description="TPR" evidence="3">
    <location>
        <begin position="1583"/>
        <end position="1616"/>
    </location>
</feature>
<evidence type="ECO:0008006" key="7">
    <source>
        <dbReference type="Google" id="ProtNLM"/>
    </source>
</evidence>
<dbReference type="CDD" id="cd00041">
    <property type="entry name" value="CUB"/>
    <property type="match status" value="2"/>
</dbReference>
<dbReference type="SUPFAM" id="SSF49854">
    <property type="entry name" value="Spermadhesin, CUB domain"/>
    <property type="match status" value="3"/>
</dbReference>
<dbReference type="SMART" id="SM00028">
    <property type="entry name" value="TPR"/>
    <property type="match status" value="15"/>
</dbReference>
<dbReference type="SUPFAM" id="SSF48452">
    <property type="entry name" value="TPR-like"/>
    <property type="match status" value="1"/>
</dbReference>
<dbReference type="EMBL" id="GG666471">
    <property type="protein sequence ID" value="EEN67202.1"/>
    <property type="molecule type" value="Genomic_DNA"/>
</dbReference>
<name>C3XWU2_BRAFL</name>
<feature type="domain" description="C-type lectin" evidence="5">
    <location>
        <begin position="2989"/>
        <end position="3062"/>
    </location>
</feature>
<dbReference type="InterPro" id="IPR019734">
    <property type="entry name" value="TPR_rpt"/>
</dbReference>